<keyword evidence="4" id="KW-0804">Transcription</keyword>
<dbReference type="PROSITE" id="PS50863">
    <property type="entry name" value="B3"/>
    <property type="match status" value="1"/>
</dbReference>
<dbReference type="GO" id="GO:0005634">
    <property type="term" value="C:nucleus"/>
    <property type="evidence" value="ECO:0007669"/>
    <property type="project" value="UniProtKB-SubCell"/>
</dbReference>
<dbReference type="Pfam" id="PF02362">
    <property type="entry name" value="B3"/>
    <property type="match status" value="1"/>
</dbReference>
<dbReference type="EMBL" id="CP133613">
    <property type="protein sequence ID" value="WMV15002.1"/>
    <property type="molecule type" value="Genomic_DNA"/>
</dbReference>
<evidence type="ECO:0000313" key="8">
    <source>
        <dbReference type="EMBL" id="WMV15002.1"/>
    </source>
</evidence>
<sequence length="183" mass="20520">MLMDPDQSPAFCKILLSRDTVMNKMHACSSFEEEIGPLKRAKKMEPIIVVSDTEEESVDMSSSDADSKHEDDPPYSPRATYYKNPKREKVSSGDGQFSKRKRHEEDFIALKFARKYFLENDVNLVLRVSGSGSWSVKCTIGTVNAKVGSGWKAFALENKLKVGDVCVFEVLKGKLFVDVIISD</sequence>
<dbReference type="CDD" id="cd10017">
    <property type="entry name" value="B3_DNA"/>
    <property type="match status" value="1"/>
</dbReference>
<keyword evidence="9" id="KW-1185">Reference proteome</keyword>
<keyword evidence="3" id="KW-0238">DNA-binding</keyword>
<feature type="domain" description="TF-B3" evidence="7">
    <location>
        <begin position="108"/>
        <end position="183"/>
    </location>
</feature>
<evidence type="ECO:0000256" key="4">
    <source>
        <dbReference type="ARBA" id="ARBA00023163"/>
    </source>
</evidence>
<evidence type="ECO:0000256" key="3">
    <source>
        <dbReference type="ARBA" id="ARBA00023125"/>
    </source>
</evidence>
<dbReference type="InterPro" id="IPR015300">
    <property type="entry name" value="DNA-bd_pseudobarrel_sf"/>
</dbReference>
<protein>
    <recommendedName>
        <fullName evidence="7">TF-B3 domain-containing protein</fullName>
    </recommendedName>
</protein>
<dbReference type="Gene3D" id="2.40.330.10">
    <property type="entry name" value="DNA-binding pseudobarrel domain"/>
    <property type="match status" value="1"/>
</dbReference>
<evidence type="ECO:0000256" key="5">
    <source>
        <dbReference type="ARBA" id="ARBA00023242"/>
    </source>
</evidence>
<gene>
    <name evidence="8" type="ORF">MTR67_008387</name>
</gene>
<proteinExistence type="predicted"/>
<evidence type="ECO:0000256" key="2">
    <source>
        <dbReference type="ARBA" id="ARBA00023015"/>
    </source>
</evidence>
<dbReference type="PANTHER" id="PTHR31391:SF155">
    <property type="entry name" value="B3 DOMAIN-CONTAINING PROTEIN OS11G0197600"/>
    <property type="match status" value="1"/>
</dbReference>
<dbReference type="InterPro" id="IPR003340">
    <property type="entry name" value="B3_DNA-bd"/>
</dbReference>
<feature type="region of interest" description="Disordered" evidence="6">
    <location>
        <begin position="51"/>
        <end position="98"/>
    </location>
</feature>
<comment type="subcellular location">
    <subcellularLocation>
        <location evidence="1">Nucleus</location>
    </subcellularLocation>
</comment>
<dbReference type="SUPFAM" id="SSF101936">
    <property type="entry name" value="DNA-binding pseudobarrel domain"/>
    <property type="match status" value="1"/>
</dbReference>
<reference evidence="8" key="1">
    <citation type="submission" date="2023-08" db="EMBL/GenBank/DDBJ databases">
        <title>A de novo genome assembly of Solanum verrucosum Schlechtendal, a Mexican diploid species geographically isolated from the other diploid A-genome species in potato relatives.</title>
        <authorList>
            <person name="Hosaka K."/>
        </authorList>
    </citation>
    <scope>NUCLEOTIDE SEQUENCE</scope>
    <source>
        <tissue evidence="8">Young leaves</tissue>
    </source>
</reference>
<evidence type="ECO:0000259" key="7">
    <source>
        <dbReference type="PROSITE" id="PS50863"/>
    </source>
</evidence>
<dbReference type="SMART" id="SM01019">
    <property type="entry name" value="B3"/>
    <property type="match status" value="1"/>
</dbReference>
<dbReference type="InterPro" id="IPR044837">
    <property type="entry name" value="REM16-like"/>
</dbReference>
<dbReference type="PANTHER" id="PTHR31391">
    <property type="entry name" value="B3 DOMAIN-CONTAINING PROTEIN OS11G0197600-RELATED"/>
    <property type="match status" value="1"/>
</dbReference>
<dbReference type="Proteomes" id="UP001234989">
    <property type="component" value="Chromosome 2"/>
</dbReference>
<evidence type="ECO:0000256" key="6">
    <source>
        <dbReference type="SAM" id="MobiDB-lite"/>
    </source>
</evidence>
<dbReference type="AlphaFoldDB" id="A0AAF0Q213"/>
<dbReference type="GO" id="GO:0003677">
    <property type="term" value="F:DNA binding"/>
    <property type="evidence" value="ECO:0007669"/>
    <property type="project" value="UniProtKB-KW"/>
</dbReference>
<accession>A0AAF0Q213</accession>
<organism evidence="8 9">
    <name type="scientific">Solanum verrucosum</name>
    <dbReference type="NCBI Taxonomy" id="315347"/>
    <lineage>
        <taxon>Eukaryota</taxon>
        <taxon>Viridiplantae</taxon>
        <taxon>Streptophyta</taxon>
        <taxon>Embryophyta</taxon>
        <taxon>Tracheophyta</taxon>
        <taxon>Spermatophyta</taxon>
        <taxon>Magnoliopsida</taxon>
        <taxon>eudicotyledons</taxon>
        <taxon>Gunneridae</taxon>
        <taxon>Pentapetalae</taxon>
        <taxon>asterids</taxon>
        <taxon>lamiids</taxon>
        <taxon>Solanales</taxon>
        <taxon>Solanaceae</taxon>
        <taxon>Solanoideae</taxon>
        <taxon>Solaneae</taxon>
        <taxon>Solanum</taxon>
    </lineage>
</organism>
<keyword evidence="5" id="KW-0539">Nucleus</keyword>
<keyword evidence="2" id="KW-0805">Transcription regulation</keyword>
<evidence type="ECO:0000256" key="1">
    <source>
        <dbReference type="ARBA" id="ARBA00004123"/>
    </source>
</evidence>
<name>A0AAF0Q213_SOLVR</name>
<evidence type="ECO:0000313" key="9">
    <source>
        <dbReference type="Proteomes" id="UP001234989"/>
    </source>
</evidence>